<dbReference type="InterPro" id="IPR015943">
    <property type="entry name" value="WD40/YVTN_repeat-like_dom_sf"/>
</dbReference>
<dbReference type="Pfam" id="PF13934">
    <property type="entry name" value="ELYS"/>
    <property type="match status" value="1"/>
</dbReference>
<feature type="region of interest" description="Disordered" evidence="3">
    <location>
        <begin position="1693"/>
        <end position="1951"/>
    </location>
</feature>
<protein>
    <submittedName>
        <fullName evidence="6">Putative nuclear pore complex assembly</fullName>
    </submittedName>
</protein>
<evidence type="ECO:0000256" key="1">
    <source>
        <dbReference type="ARBA" id="ARBA00004123"/>
    </source>
</evidence>
<dbReference type="PANTHER" id="PTHR21583:SF8">
    <property type="entry name" value="PROTEIN ELYS"/>
    <property type="match status" value="1"/>
</dbReference>
<feature type="compositionally biased region" description="Polar residues" evidence="3">
    <location>
        <begin position="3168"/>
        <end position="3177"/>
    </location>
</feature>
<feature type="compositionally biased region" description="Polar residues" evidence="3">
    <location>
        <begin position="2239"/>
        <end position="2248"/>
    </location>
</feature>
<feature type="region of interest" description="Disordered" evidence="3">
    <location>
        <begin position="1437"/>
        <end position="1474"/>
    </location>
</feature>
<feature type="region of interest" description="Disordered" evidence="3">
    <location>
        <begin position="2392"/>
        <end position="2412"/>
    </location>
</feature>
<feature type="compositionally biased region" description="Basic and acidic residues" evidence="3">
    <location>
        <begin position="1597"/>
        <end position="1615"/>
    </location>
</feature>
<feature type="compositionally biased region" description="Polar residues" evidence="3">
    <location>
        <begin position="2727"/>
        <end position="2736"/>
    </location>
</feature>
<feature type="compositionally biased region" description="Low complexity" evidence="3">
    <location>
        <begin position="2673"/>
        <end position="2686"/>
    </location>
</feature>
<proteinExistence type="evidence at transcript level"/>
<dbReference type="PANTHER" id="PTHR21583">
    <property type="entry name" value="ELYS PROTEIN"/>
    <property type="match status" value="1"/>
</dbReference>
<evidence type="ECO:0000259" key="4">
    <source>
        <dbReference type="Pfam" id="PF13934"/>
    </source>
</evidence>
<feature type="compositionally biased region" description="Basic and acidic residues" evidence="3">
    <location>
        <begin position="2782"/>
        <end position="2809"/>
    </location>
</feature>
<feature type="region of interest" description="Disordered" evidence="3">
    <location>
        <begin position="1298"/>
        <end position="1321"/>
    </location>
</feature>
<feature type="non-terminal residue" evidence="6">
    <location>
        <position position="1"/>
    </location>
</feature>
<feature type="region of interest" description="Disordered" evidence="3">
    <location>
        <begin position="3009"/>
        <end position="3190"/>
    </location>
</feature>
<evidence type="ECO:0000313" key="6">
    <source>
        <dbReference type="EMBL" id="JAC13741.1"/>
    </source>
</evidence>
<dbReference type="Gene3D" id="2.130.10.10">
    <property type="entry name" value="YVTN repeat-like/Quinoprotein amine dehydrogenase"/>
    <property type="match status" value="1"/>
</dbReference>
<feature type="compositionally biased region" description="Basic and acidic residues" evidence="3">
    <location>
        <begin position="2865"/>
        <end position="2879"/>
    </location>
</feature>
<dbReference type="InterPro" id="IPR036322">
    <property type="entry name" value="WD40_repeat_dom_sf"/>
</dbReference>
<feature type="region of interest" description="Disordered" evidence="3">
    <location>
        <begin position="2320"/>
        <end position="2353"/>
    </location>
</feature>
<dbReference type="EMBL" id="GBBI01004971">
    <property type="protein sequence ID" value="JAC13741.1"/>
    <property type="molecule type" value="mRNA"/>
</dbReference>
<feature type="region of interest" description="Disordered" evidence="3">
    <location>
        <begin position="3216"/>
        <end position="3260"/>
    </location>
</feature>
<feature type="region of interest" description="Disordered" evidence="3">
    <location>
        <begin position="1358"/>
        <end position="1401"/>
    </location>
</feature>
<feature type="compositionally biased region" description="Polar residues" evidence="3">
    <location>
        <begin position="2320"/>
        <end position="2330"/>
    </location>
</feature>
<feature type="compositionally biased region" description="Acidic residues" evidence="3">
    <location>
        <begin position="3236"/>
        <end position="3245"/>
    </location>
</feature>
<dbReference type="GO" id="GO:0005634">
    <property type="term" value="C:nucleus"/>
    <property type="evidence" value="ECO:0007669"/>
    <property type="project" value="UniProtKB-SubCell"/>
</dbReference>
<feature type="domain" description="ELYS beta-propeller" evidence="5">
    <location>
        <begin position="36"/>
        <end position="421"/>
    </location>
</feature>
<name>A0A023EXP2_TRIIF</name>
<reference evidence="6" key="1">
    <citation type="journal article" date="2014" name="PLoS Negl. Trop. Dis.">
        <title>An updated insight into the Sialotranscriptome of Triatoma infestans: developmental stage and geographic variations.</title>
        <authorList>
            <person name="Schwarz A."/>
            <person name="Medrano-Mercado N."/>
            <person name="Schaub G.A."/>
            <person name="Struchiner C.J."/>
            <person name="Bargues M.D."/>
            <person name="Levy M.Z."/>
            <person name="Ribeiro J.M."/>
        </authorList>
    </citation>
    <scope>NUCLEOTIDE SEQUENCE</scope>
    <source>
        <strain evidence="6">Chile</strain>
        <tissue evidence="6">Salivary glands</tissue>
    </source>
</reference>
<keyword evidence="2" id="KW-0539">Nucleus</keyword>
<feature type="compositionally biased region" description="Low complexity" evidence="3">
    <location>
        <begin position="3017"/>
        <end position="3028"/>
    </location>
</feature>
<feature type="compositionally biased region" description="Acidic residues" evidence="3">
    <location>
        <begin position="1820"/>
        <end position="1837"/>
    </location>
</feature>
<feature type="region of interest" description="Disordered" evidence="3">
    <location>
        <begin position="1249"/>
        <end position="1275"/>
    </location>
</feature>
<feature type="compositionally biased region" description="Basic and acidic residues" evidence="3">
    <location>
        <begin position="2249"/>
        <end position="2264"/>
    </location>
</feature>
<feature type="domain" description="ELYS-like" evidence="4">
    <location>
        <begin position="741"/>
        <end position="939"/>
    </location>
</feature>
<feature type="compositionally biased region" description="Acidic residues" evidence="3">
    <location>
        <begin position="1698"/>
        <end position="1715"/>
    </location>
</feature>
<feature type="region of interest" description="Disordered" evidence="3">
    <location>
        <begin position="2515"/>
        <end position="2548"/>
    </location>
</feature>
<feature type="compositionally biased region" description="Polar residues" evidence="3">
    <location>
        <begin position="3250"/>
        <end position="3260"/>
    </location>
</feature>
<evidence type="ECO:0000256" key="3">
    <source>
        <dbReference type="SAM" id="MobiDB-lite"/>
    </source>
</evidence>
<feature type="region of interest" description="Disordered" evidence="3">
    <location>
        <begin position="2564"/>
        <end position="2604"/>
    </location>
</feature>
<feature type="region of interest" description="Disordered" evidence="3">
    <location>
        <begin position="2673"/>
        <end position="2979"/>
    </location>
</feature>
<feature type="compositionally biased region" description="Polar residues" evidence="3">
    <location>
        <begin position="1308"/>
        <end position="1321"/>
    </location>
</feature>
<feature type="compositionally biased region" description="Basic and acidic residues" evidence="3">
    <location>
        <begin position="2706"/>
        <end position="2724"/>
    </location>
</feature>
<dbReference type="Pfam" id="PF16687">
    <property type="entry name" value="ELYS-bb"/>
    <property type="match status" value="1"/>
</dbReference>
<feature type="compositionally biased region" description="Low complexity" evidence="3">
    <location>
        <begin position="2959"/>
        <end position="2978"/>
    </location>
</feature>
<feature type="compositionally biased region" description="Polar residues" evidence="3">
    <location>
        <begin position="1256"/>
        <end position="1267"/>
    </location>
</feature>
<feature type="region of interest" description="Disordered" evidence="3">
    <location>
        <begin position="2233"/>
        <end position="2266"/>
    </location>
</feature>
<accession>A0A023EXP2</accession>
<dbReference type="InterPro" id="IPR052620">
    <property type="entry name" value="ELYS/MEL-28_NucAsmblyFactor"/>
</dbReference>
<comment type="subcellular location">
    <subcellularLocation>
        <location evidence="1">Nucleus</location>
    </subcellularLocation>
</comment>
<feature type="compositionally biased region" description="Acidic residues" evidence="3">
    <location>
        <begin position="1846"/>
        <end position="1899"/>
    </location>
</feature>
<evidence type="ECO:0000256" key="2">
    <source>
        <dbReference type="ARBA" id="ARBA00023242"/>
    </source>
</evidence>
<dbReference type="InterPro" id="IPR032040">
    <property type="entry name" value="ELYS-bb"/>
</dbReference>
<feature type="region of interest" description="Disordered" evidence="3">
    <location>
        <begin position="1597"/>
        <end position="1624"/>
    </location>
</feature>
<organism evidence="6">
    <name type="scientific">Triatoma infestans</name>
    <name type="common">Assassin bug</name>
    <dbReference type="NCBI Taxonomy" id="30076"/>
    <lineage>
        <taxon>Eukaryota</taxon>
        <taxon>Metazoa</taxon>
        <taxon>Ecdysozoa</taxon>
        <taxon>Arthropoda</taxon>
        <taxon>Hexapoda</taxon>
        <taxon>Insecta</taxon>
        <taxon>Pterygota</taxon>
        <taxon>Neoptera</taxon>
        <taxon>Paraneoptera</taxon>
        <taxon>Hemiptera</taxon>
        <taxon>Heteroptera</taxon>
        <taxon>Panheteroptera</taxon>
        <taxon>Cimicomorpha</taxon>
        <taxon>Reduviidae</taxon>
        <taxon>Triatominae</taxon>
        <taxon>Triatoma</taxon>
    </lineage>
</organism>
<evidence type="ECO:0000259" key="5">
    <source>
        <dbReference type="Pfam" id="PF16687"/>
    </source>
</evidence>
<sequence>KKINDNMAIVNNVNVLKLSEFLPSFKQQLHEKLQDVIGGVLTSTSYSWMAWGSNLIVASNSTASIRTSWTFGNEYDSFDITCVAELSVEKCEIPLLVVGISGDKYSKICIFNPNTRKVIRTLQIDMQIRCICLIEDGDITSMNPLPEILGQMKGVFAIGGADGSLILIDLNRDFIVRAIEGDLRCENNEDNPRELKIVNAEDNIAFIQLKLNNAQINGDSLGVVLIDSNLEDGVTALDYSKETACLYVGFSGGSWEIWNLPTFRQLYCSPGSEFPVFGFGQLEPCDDPRHTIYVWVTCQTPSQSLPLASLYSISYGSKEYVKGYGTFYEDYQQCNLVFEMSPGEEVEGVLSSRLVSVETISKTLNKNSNSYIGLADSEGTQIRLAATVYTIETKSRSETRMLLFDLNRWYAEQMPSSIEETSVVLTRAGVVRALLDLSVLPAKQLINVKILQNTVEAYNNPSVDTAYGQVSVEFIGLSVEGILHAEKLGAQRQWLRNSEILGPPSLIHPQQLYKACLNSGLSAVYVDYFDFDSPTVEEMRSYILSVWLEHRMFTCIMDCADSWSNGSHSVSGCTLPFLLDWLWGQLVHCKTAIHHLSRTLFDTSGMEFDLAERKKLQNCKLVIHAIYLLYKKIVQKHSKYIINGSTENKLKAMSQLIPYVDQVVFFTYLGILPEQNHLGLPRSSISYDSIRLQKYVSQRHLYLMRALEECKRTRSHIAPPPEGLYMVDSFNCNEDGTRVIDYPPRSIQTLLRIWLKVEPPTEKKFALSYYFLLDLMHICEDDNYHICMDKIANYPFSLGISNSQVTLIKALWNLDHSFYEEGMKHLMSRQVLASDITDSQNRSILRLLFIESKYNLALQYLKTKHPALHLPDDLRLEMSILLSNHLINEAHMFQRRNEHLRESLLMQFFSEQDFNQLMRVINLILDRWEESCFIKFLHEHDDPKYDDLHIMFLISRAKYTEAVDLHRKLKAQKGPNGISIRDKFVKGISSSLSSINKLTSNEESFIKSHSTLKDVSKPLSVYVKTTMEQGYLAPQISNNAVTALALMCARRISNHQLANSTDLKTKTKDGLIENFSDMRPKLKREVVHPKPAPPTPILHGKRRAKEDDFNYNLLAIHEKKKQKLEDNKEAIDKQEVEMLLSTPVIERRRPPRSDELDGTPLSICSPHSILKKIGDSRTKIYPVEKSDQTEDVRPRKFLRFTLPREDVGTNELKSSARVSARRSLRALRSNSAAHPDKLELLDISGSSGSSSSSVSLDVTNQQLASSTPLPPSMKRYDLVDNPSVVQAAQPKILFTIGVDNTDDEPNKHQTSGYKRNSASRSVNTGKTYLDGFLKKMKSSTVMTEVANGGEMEFSSKKHVGNERSEVAVNTEEENIISKSSRESPTRSLPLGGMLEPKTNDDDKLVRSLGVNTTIQEPATRRRVWACPRRAINVGDELATSPRSRLRRRKNIPENWNNDEKETSDAGASDTSPRRLIQRIEMRIEKKVTMDIEEEVEEGMEDEENFVEARSIDSLEKKIEISLKDNEPARSTIISAPLMEVAHDSKEPEKVNESVEEINEDDVVEKVGLTPEERKYEAALVLPEAEADHLEKLEAVESDKSKLVHEENEHSPEKNKVTVKIGEDTVGPADEKLSKRVYPYEGIAENENVEPERDVAVCSLTAAVPSSREYHALTPVSDPVMLGAVAPAQPLQDYFSQGNDEEDDLYGGLEEAEEAEIPPKMDFDQPEEGFGGLYDDLYEQEPLRGSAIPSIQKADSESSVICLDSDSENESHVSVAKINSAEKEYAAEEYSTDAENSSNSSSPRLRTRSFFHDKFRAFPNDDSDETMELFEDEVAEGESEQHSISEANDDDEEEEEEDGEADVLEEEEDLMEDDEEQEGAEEEDQDSEDDEVEEIIESQSDESVNSTDVEPIPNKICPRESLSDSLVNADNNAEKTGESYGMPPIETESGSSNLTAIKKIDIAGSKPKLETVEVVQKCDDDMEIIEKTKTIATDQERKVVHRASDETQETEECGSFSFHIEEVTSIDKNEEVWLSPIVEEVEENTYNIERGKTLRESQKIQKKENEIDEQTLAALSLKRVDKDVSSNLKEGAVEYSSKSDKRNMVEFKKGDASVEREIVKHDSAVAFDDIELRKSENHCEDMILSKSEKEIGHSGNKAEEEMFEFSKNVSQEAVNEIVTENISKRSKEEMEQLEKKSGLDELENVVDKVDLSDPETEKSTFAVSVGKLTSVSKDRAEQYKSFQQPSTNREQVRPQEEINSKKIDANQETVCTSDGNLATFKPSTFMGVGLSEQLPTKESKEDVVVLKDKVEENTSVVKMTLQAARTPTEQLTNEDGEQVTRKSEKSEQKSSTDKIPADLFALGKGQMFFGSPENLKTSASELATFQVGRSSLIDDAEEPLTESTSSGAVKDRDNVLSTQPIVADASTEEIKEATSSLTDYSMAEMDIAMIASDTSCTTTCSINTPSVTPAKSSARKGIYRISTPGTCLQQKHPEDSVNDDNGNDILVPIAEEINQVEQHDGNSGKDPVQKVSVNESATDIKLTDENVKRRNSVIDEGVTDKRNLINSSLDDKQVNLPKEMPSNKANDKMLPYRSRRATSEQPTTRKISFIDDVNDSEPLTTEHLPRRRTRKSLNVARLYTGKKRESIKRGRTLSEGEDAGEDVGKFSLMDFMQSRRSSLSSKPSTSSDNVVEDKETNQNTRRRSSCSHKDRREKLCEINKTDTEKINIPSSIVSEVSAQDEKESRIIPEQQETQELKKKMRRSRKSSILSSPTPLQAIEEEDTPKSTEPKKIKKSGEPRAKRWKPSRLDFKSSTYDLRSPKSESSPKKQRSGKAKSLPPVFSPRRRSSSRISLLPRVDEVEEEMKNDDAKSTSERKSPKESKKRKSLHLDVTEETFAQPTAEEFNKDRKRPGKPRSLPDLSVRRRASTRMSILPKLSEEDVETLEDDNNRVAGSRRSSIADPVSASQSTSSAVSDNTSALAKDQVTIATNAAIWAEKMFGKAQAKWWSKVREQQKRWSTQSSDQSSTNSALLPSSPGANTRSKTSFLTSPTRQFSKLPSPINKGDVETESVKSSKSGRSSRLRKDDESLSITSQKNRKSPRLNKDVETSSVKSDRSGQSTSRFKKEIVMSSPASSEKSIKIGRRRKDIENASTSSELSSKHWRRRKQESSPGTSAQTPENDDAEITIHSAHSELDVSTLVEEYAENRRLTRYQKNLLGRSITADTHIPLKKQHDEALENSDSEDDTIFTPVKSTQPRGKNK</sequence>
<feature type="compositionally biased region" description="Polar residues" evidence="3">
    <location>
        <begin position="3029"/>
        <end position="3055"/>
    </location>
</feature>
<feature type="compositionally biased region" description="Basic and acidic residues" evidence="3">
    <location>
        <begin position="3101"/>
        <end position="3114"/>
    </location>
</feature>
<dbReference type="InterPro" id="IPR025151">
    <property type="entry name" value="ELYS_dom"/>
</dbReference>
<dbReference type="SUPFAM" id="SSF50978">
    <property type="entry name" value="WD40 repeat-like"/>
    <property type="match status" value="1"/>
</dbReference>
<feature type="compositionally biased region" description="Basic and acidic residues" evidence="3">
    <location>
        <begin position="2337"/>
        <end position="2353"/>
    </location>
</feature>